<keyword evidence="13" id="KW-1185">Reference proteome</keyword>
<evidence type="ECO:0000256" key="3">
    <source>
        <dbReference type="ARBA" id="ARBA00022723"/>
    </source>
</evidence>
<evidence type="ECO:0000313" key="13">
    <source>
        <dbReference type="Proteomes" id="UP000229757"/>
    </source>
</evidence>
<dbReference type="Proteomes" id="UP000229757">
    <property type="component" value="Chromosome"/>
</dbReference>
<feature type="binding site" evidence="10">
    <location>
        <position position="186"/>
    </location>
    <ligand>
        <name>substrate</name>
    </ligand>
</feature>
<feature type="active site" description="Proton acceptor" evidence="10">
    <location>
        <position position="75"/>
    </location>
</feature>
<feature type="binding site" evidence="10">
    <location>
        <begin position="163"/>
        <end position="166"/>
    </location>
    <ligand>
        <name>substrate</name>
    </ligand>
</feature>
<feature type="binding site" evidence="10">
    <location>
        <begin position="191"/>
        <end position="192"/>
    </location>
    <ligand>
        <name>substrate</name>
    </ligand>
</feature>
<dbReference type="GO" id="GO:0009117">
    <property type="term" value="P:nucleotide metabolic process"/>
    <property type="evidence" value="ECO:0007669"/>
    <property type="project" value="UniProtKB-KW"/>
</dbReference>
<dbReference type="GO" id="GO:0009146">
    <property type="term" value="P:purine nucleoside triphosphate catabolic process"/>
    <property type="evidence" value="ECO:0007669"/>
    <property type="project" value="UniProtKB-UniRule"/>
</dbReference>
<sequence length="216" mass="23335">MRTMYCTNHWVLASNNAGKLREFNDLLAPLAIKIQPQAELEVPDAIEDGLSFIENALIKARHAARLTGLPALSDDSGLEVDALHGAPGIYSARYASMAGGDKSDLANLNKLLVDLKDVPPAERTARFHCVLAFMRHADDPTPIVIQGTWEGSLLQAPAGDKGFGYDPIFWVAAHGCSAAQLSKAEKNRLSHRGLAVAAFKRRMAQLLEQNPAAVGR</sequence>
<comment type="catalytic activity">
    <reaction evidence="9 10">
        <text>XTP + H2O = XMP + diphosphate + H(+)</text>
        <dbReference type="Rhea" id="RHEA:28610"/>
        <dbReference type="ChEBI" id="CHEBI:15377"/>
        <dbReference type="ChEBI" id="CHEBI:15378"/>
        <dbReference type="ChEBI" id="CHEBI:33019"/>
        <dbReference type="ChEBI" id="CHEBI:57464"/>
        <dbReference type="ChEBI" id="CHEBI:61314"/>
        <dbReference type="EC" id="3.6.1.66"/>
    </reaction>
</comment>
<feature type="binding site" evidence="10">
    <location>
        <position position="75"/>
    </location>
    <ligand>
        <name>Mg(2+)</name>
        <dbReference type="ChEBI" id="CHEBI:18420"/>
    </ligand>
</feature>
<protein>
    <recommendedName>
        <fullName evidence="10">dITP/XTP pyrophosphatase</fullName>
        <ecNumber evidence="10">3.6.1.66</ecNumber>
    </recommendedName>
    <alternativeName>
        <fullName evidence="10">Non-canonical purine NTP pyrophosphatase</fullName>
    </alternativeName>
    <alternativeName>
        <fullName evidence="10">Non-standard purine NTP pyrophosphatase</fullName>
    </alternativeName>
    <alternativeName>
        <fullName evidence="10">Nucleoside-triphosphate diphosphatase</fullName>
    </alternativeName>
    <alternativeName>
        <fullName evidence="10">Nucleoside-triphosphate pyrophosphatase</fullName>
        <shortName evidence="10">NTPase</shortName>
    </alternativeName>
</protein>
<reference evidence="12 13" key="1">
    <citation type="journal article" date="2017" name="Environ. Microbiol.">
        <title>Genomic and physiological analyses of 'Reinekea forsetii' reveal a versatile opportunistic lifestyle during spring algae blooms.</title>
        <authorList>
            <person name="Avci B."/>
            <person name="Hahnke R.L."/>
            <person name="Chafee M."/>
            <person name="Fischer T."/>
            <person name="Gruber-Vodicka H."/>
            <person name="Tegetmeyer H.E."/>
            <person name="Harder J."/>
            <person name="Fuchs B.M."/>
            <person name="Amann R.I."/>
            <person name="Teeling H."/>
        </authorList>
    </citation>
    <scope>NUCLEOTIDE SEQUENCE [LARGE SCALE GENOMIC DNA]</scope>
    <source>
        <strain evidence="12 13">Hel1_31_D35</strain>
    </source>
</reference>
<gene>
    <name evidence="12" type="ORF">REIFOR_00317</name>
</gene>
<dbReference type="InterPro" id="IPR020922">
    <property type="entry name" value="dITP/XTP_pyrophosphatase"/>
</dbReference>
<dbReference type="GO" id="GO:0035870">
    <property type="term" value="F:dITP diphosphatase activity"/>
    <property type="evidence" value="ECO:0007669"/>
    <property type="project" value="UniProtKB-UniRule"/>
</dbReference>
<name>A0A2K8KQ92_9GAMM</name>
<keyword evidence="4 10" id="KW-0547">Nucleotide-binding</keyword>
<comment type="cofactor">
    <cofactor evidence="10">
        <name>Mg(2+)</name>
        <dbReference type="ChEBI" id="CHEBI:18420"/>
    </cofactor>
    <text evidence="10">Binds 1 Mg(2+) ion per subunit.</text>
</comment>
<comment type="similarity">
    <text evidence="1 10 11">Belongs to the HAM1 NTPase family.</text>
</comment>
<evidence type="ECO:0000313" key="12">
    <source>
        <dbReference type="EMBL" id="ATX75494.1"/>
    </source>
</evidence>
<dbReference type="CDD" id="cd00515">
    <property type="entry name" value="HAM1"/>
    <property type="match status" value="1"/>
</dbReference>
<comment type="caution">
    <text evidence="10">Lacks conserved residue(s) required for the propagation of feature annotation.</text>
</comment>
<evidence type="ECO:0000256" key="1">
    <source>
        <dbReference type="ARBA" id="ARBA00008023"/>
    </source>
</evidence>
<dbReference type="FunFam" id="3.90.950.10:FF:000001">
    <property type="entry name" value="dITP/XTP pyrophosphatase"/>
    <property type="match status" value="1"/>
</dbReference>
<feature type="binding site" evidence="10">
    <location>
        <begin position="14"/>
        <end position="19"/>
    </location>
    <ligand>
        <name>substrate</name>
    </ligand>
</feature>
<evidence type="ECO:0000256" key="6">
    <source>
        <dbReference type="ARBA" id="ARBA00022842"/>
    </source>
</evidence>
<dbReference type="InterPro" id="IPR002637">
    <property type="entry name" value="RdgB/HAM1"/>
</dbReference>
<keyword evidence="7 10" id="KW-0546">Nucleotide metabolism</keyword>
<dbReference type="Pfam" id="PF01725">
    <property type="entry name" value="Ham1p_like"/>
    <property type="match status" value="1"/>
</dbReference>
<evidence type="ECO:0000256" key="11">
    <source>
        <dbReference type="RuleBase" id="RU003781"/>
    </source>
</evidence>
<dbReference type="GO" id="GO:0000166">
    <property type="term" value="F:nucleotide binding"/>
    <property type="evidence" value="ECO:0007669"/>
    <property type="project" value="UniProtKB-KW"/>
</dbReference>
<dbReference type="OrthoDB" id="9807456at2"/>
<dbReference type="PANTHER" id="PTHR11067:SF9">
    <property type="entry name" value="INOSINE TRIPHOSPHATE PYROPHOSPHATASE"/>
    <property type="match status" value="1"/>
</dbReference>
<dbReference type="GO" id="GO:0046872">
    <property type="term" value="F:metal ion binding"/>
    <property type="evidence" value="ECO:0007669"/>
    <property type="project" value="UniProtKB-KW"/>
</dbReference>
<dbReference type="PANTHER" id="PTHR11067">
    <property type="entry name" value="INOSINE TRIPHOSPHATE PYROPHOSPHATASE/HAM1 PROTEIN"/>
    <property type="match status" value="1"/>
</dbReference>
<comment type="subunit">
    <text evidence="2 10">Homodimer.</text>
</comment>
<feature type="binding site" evidence="10">
    <location>
        <position position="76"/>
    </location>
    <ligand>
        <name>substrate</name>
    </ligand>
</feature>
<evidence type="ECO:0000256" key="4">
    <source>
        <dbReference type="ARBA" id="ARBA00022741"/>
    </source>
</evidence>
<accession>A0A2K8KQ92</accession>
<dbReference type="GO" id="GO:0036220">
    <property type="term" value="F:ITP diphosphatase activity"/>
    <property type="evidence" value="ECO:0007669"/>
    <property type="project" value="UniProtKB-UniRule"/>
</dbReference>
<evidence type="ECO:0000256" key="7">
    <source>
        <dbReference type="ARBA" id="ARBA00023080"/>
    </source>
</evidence>
<evidence type="ECO:0000256" key="9">
    <source>
        <dbReference type="ARBA" id="ARBA00052017"/>
    </source>
</evidence>
<dbReference type="SUPFAM" id="SSF52972">
    <property type="entry name" value="ITPase-like"/>
    <property type="match status" value="1"/>
</dbReference>
<proteinExistence type="inferred from homology"/>
<keyword evidence="5 10" id="KW-0378">Hydrolase</keyword>
<comment type="function">
    <text evidence="10">Pyrophosphatase that catalyzes the hydrolysis of nucleoside triphosphates to their monophosphate derivatives, with a high preference for the non-canonical purine nucleotides XTP (xanthosine triphosphate), dITP (deoxyinosine triphosphate) and ITP. Seems to function as a house-cleaning enzyme that removes non-canonical purine nucleotides from the nucleotide pool, thus preventing their incorporation into DNA/RNA and avoiding chromosomal lesions.</text>
</comment>
<dbReference type="EC" id="3.6.1.66" evidence="10"/>
<evidence type="ECO:0000256" key="8">
    <source>
        <dbReference type="ARBA" id="ARBA00051875"/>
    </source>
</evidence>
<dbReference type="EMBL" id="CP011797">
    <property type="protein sequence ID" value="ATX75494.1"/>
    <property type="molecule type" value="Genomic_DNA"/>
</dbReference>
<dbReference type="NCBIfam" id="TIGR00042">
    <property type="entry name" value="RdgB/HAM1 family non-canonical purine NTP pyrophosphatase"/>
    <property type="match status" value="1"/>
</dbReference>
<comment type="catalytic activity">
    <reaction evidence="8 10">
        <text>dITP + H2O = dIMP + diphosphate + H(+)</text>
        <dbReference type="Rhea" id="RHEA:28342"/>
        <dbReference type="ChEBI" id="CHEBI:15377"/>
        <dbReference type="ChEBI" id="CHEBI:15378"/>
        <dbReference type="ChEBI" id="CHEBI:33019"/>
        <dbReference type="ChEBI" id="CHEBI:61194"/>
        <dbReference type="ChEBI" id="CHEBI:61382"/>
        <dbReference type="EC" id="3.6.1.66"/>
    </reaction>
</comment>
<dbReference type="AlphaFoldDB" id="A0A2K8KQ92"/>
<dbReference type="HAMAP" id="MF_01405">
    <property type="entry name" value="Non_canon_purine_NTPase"/>
    <property type="match status" value="1"/>
</dbReference>
<dbReference type="GO" id="GO:0005829">
    <property type="term" value="C:cytosol"/>
    <property type="evidence" value="ECO:0007669"/>
    <property type="project" value="TreeGrafter"/>
</dbReference>
<organism evidence="12 13">
    <name type="scientific">Reinekea forsetii</name>
    <dbReference type="NCBI Taxonomy" id="1336806"/>
    <lineage>
        <taxon>Bacteria</taxon>
        <taxon>Pseudomonadati</taxon>
        <taxon>Pseudomonadota</taxon>
        <taxon>Gammaproteobacteria</taxon>
        <taxon>Oceanospirillales</taxon>
        <taxon>Saccharospirillaceae</taxon>
        <taxon>Reinekea</taxon>
    </lineage>
</organism>
<comment type="catalytic activity">
    <reaction evidence="10">
        <text>ITP + H2O = IMP + diphosphate + H(+)</text>
        <dbReference type="Rhea" id="RHEA:29399"/>
        <dbReference type="ChEBI" id="CHEBI:15377"/>
        <dbReference type="ChEBI" id="CHEBI:15378"/>
        <dbReference type="ChEBI" id="CHEBI:33019"/>
        <dbReference type="ChEBI" id="CHEBI:58053"/>
        <dbReference type="ChEBI" id="CHEBI:61402"/>
        <dbReference type="EC" id="3.6.1.66"/>
    </reaction>
</comment>
<keyword evidence="6 10" id="KW-0460">Magnesium</keyword>
<dbReference type="InterPro" id="IPR029001">
    <property type="entry name" value="ITPase-like_fam"/>
</dbReference>
<dbReference type="GO" id="GO:0036222">
    <property type="term" value="F:XTP diphosphatase activity"/>
    <property type="evidence" value="ECO:0007669"/>
    <property type="project" value="UniProtKB-UniRule"/>
</dbReference>
<evidence type="ECO:0000256" key="10">
    <source>
        <dbReference type="HAMAP-Rule" id="MF_01405"/>
    </source>
</evidence>
<keyword evidence="3 10" id="KW-0479">Metal-binding</keyword>
<evidence type="ECO:0000256" key="5">
    <source>
        <dbReference type="ARBA" id="ARBA00022801"/>
    </source>
</evidence>
<evidence type="ECO:0000256" key="2">
    <source>
        <dbReference type="ARBA" id="ARBA00011738"/>
    </source>
</evidence>
<dbReference type="Gene3D" id="3.90.950.10">
    <property type="match status" value="1"/>
</dbReference>
<dbReference type="GO" id="GO:0017111">
    <property type="term" value="F:ribonucleoside triphosphate phosphatase activity"/>
    <property type="evidence" value="ECO:0007669"/>
    <property type="project" value="InterPro"/>
</dbReference>
<dbReference type="KEGG" id="rfo:REIFOR_00317"/>